<proteinExistence type="predicted"/>
<keyword evidence="2" id="KW-1185">Reference proteome</keyword>
<comment type="caution">
    <text evidence="1">The sequence shown here is derived from an EMBL/GenBank/DDBJ whole genome shotgun (WGS) entry which is preliminary data.</text>
</comment>
<gene>
    <name evidence="1" type="ORF">SAY86_018002</name>
</gene>
<name>A0AAN7R9D8_TRANT</name>
<reference evidence="1 2" key="1">
    <citation type="journal article" date="2023" name="Hortic Res">
        <title>Pangenome of water caltrop reveals structural variations and asymmetric subgenome divergence after allopolyploidization.</title>
        <authorList>
            <person name="Zhang X."/>
            <person name="Chen Y."/>
            <person name="Wang L."/>
            <person name="Yuan Y."/>
            <person name="Fang M."/>
            <person name="Shi L."/>
            <person name="Lu R."/>
            <person name="Comes H.P."/>
            <person name="Ma Y."/>
            <person name="Chen Y."/>
            <person name="Huang G."/>
            <person name="Zhou Y."/>
            <person name="Zheng Z."/>
            <person name="Qiu Y."/>
        </authorList>
    </citation>
    <scope>NUCLEOTIDE SEQUENCE [LARGE SCALE GENOMIC DNA]</scope>
    <source>
        <strain evidence="1">F231</strain>
    </source>
</reference>
<dbReference type="Proteomes" id="UP001346149">
    <property type="component" value="Unassembled WGS sequence"/>
</dbReference>
<dbReference type="EMBL" id="JAXQNO010000010">
    <property type="protein sequence ID" value="KAK4790698.1"/>
    <property type="molecule type" value="Genomic_DNA"/>
</dbReference>
<evidence type="ECO:0000313" key="2">
    <source>
        <dbReference type="Proteomes" id="UP001346149"/>
    </source>
</evidence>
<accession>A0AAN7R9D8</accession>
<evidence type="ECO:0000313" key="1">
    <source>
        <dbReference type="EMBL" id="KAK4790698.1"/>
    </source>
</evidence>
<sequence length="52" mass="5739">MGHGNLKSANVVLDEYFEAKVSEYRLIGICVESASRALSEVEKDVEDFETGC</sequence>
<organism evidence="1 2">
    <name type="scientific">Trapa natans</name>
    <name type="common">Water chestnut</name>
    <dbReference type="NCBI Taxonomy" id="22666"/>
    <lineage>
        <taxon>Eukaryota</taxon>
        <taxon>Viridiplantae</taxon>
        <taxon>Streptophyta</taxon>
        <taxon>Embryophyta</taxon>
        <taxon>Tracheophyta</taxon>
        <taxon>Spermatophyta</taxon>
        <taxon>Magnoliopsida</taxon>
        <taxon>eudicotyledons</taxon>
        <taxon>Gunneridae</taxon>
        <taxon>Pentapetalae</taxon>
        <taxon>rosids</taxon>
        <taxon>malvids</taxon>
        <taxon>Myrtales</taxon>
        <taxon>Lythraceae</taxon>
        <taxon>Trapa</taxon>
    </lineage>
</organism>
<protein>
    <submittedName>
        <fullName evidence="1">Uncharacterized protein</fullName>
    </submittedName>
</protein>
<dbReference type="AlphaFoldDB" id="A0AAN7R9D8"/>